<reference evidence="1 2" key="1">
    <citation type="submission" date="2024-02" db="EMBL/GenBank/DDBJ databases">
        <title>Bacteria isolated from the canopy kelp, Nereocystis luetkeana.</title>
        <authorList>
            <person name="Pfister C.A."/>
            <person name="Younker I.T."/>
            <person name="Light S.H."/>
        </authorList>
    </citation>
    <scope>NUCLEOTIDE SEQUENCE [LARGE SCALE GENOMIC DNA]</scope>
    <source>
        <strain evidence="1 2">TI.2.07</strain>
    </source>
</reference>
<name>A0ABU9HHG8_9GAMM</name>
<evidence type="ECO:0000313" key="1">
    <source>
        <dbReference type="EMBL" id="MEL0661196.1"/>
    </source>
</evidence>
<dbReference type="Gene3D" id="2.40.420.20">
    <property type="match status" value="1"/>
</dbReference>
<protein>
    <submittedName>
        <fullName evidence="1">Efflux transporter periplasmic adaptor subunit</fullName>
    </submittedName>
</protein>
<dbReference type="EMBL" id="JBAKBA010000453">
    <property type="protein sequence ID" value="MEL0661196.1"/>
    <property type="molecule type" value="Genomic_DNA"/>
</dbReference>
<keyword evidence="2" id="KW-1185">Reference proteome</keyword>
<feature type="non-terminal residue" evidence="1">
    <location>
        <position position="69"/>
    </location>
</feature>
<feature type="non-terminal residue" evidence="1">
    <location>
        <position position="1"/>
    </location>
</feature>
<accession>A0ABU9HHG8</accession>
<comment type="caution">
    <text evidence="1">The sequence shown here is derived from an EMBL/GenBank/DDBJ whole genome shotgun (WGS) entry which is preliminary data.</text>
</comment>
<evidence type="ECO:0000313" key="2">
    <source>
        <dbReference type="Proteomes" id="UP001366060"/>
    </source>
</evidence>
<sequence length="69" mass="7565">DKKQIIVPVTAVNYTLYGETVYVLTEQQTDEGKTILEAKQRIVTLGKTKDDSLHVLSGLDENDVIATSG</sequence>
<gene>
    <name evidence="1" type="ORF">V6255_19065</name>
</gene>
<dbReference type="Proteomes" id="UP001366060">
    <property type="component" value="Unassembled WGS sequence"/>
</dbReference>
<organism evidence="1 2">
    <name type="scientific">Psychromonas arctica</name>
    <dbReference type="NCBI Taxonomy" id="168275"/>
    <lineage>
        <taxon>Bacteria</taxon>
        <taxon>Pseudomonadati</taxon>
        <taxon>Pseudomonadota</taxon>
        <taxon>Gammaproteobacteria</taxon>
        <taxon>Alteromonadales</taxon>
        <taxon>Psychromonadaceae</taxon>
        <taxon>Psychromonas</taxon>
    </lineage>
</organism>
<proteinExistence type="predicted"/>